<evidence type="ECO:0000313" key="2">
    <source>
        <dbReference type="Proteomes" id="UP001501231"/>
    </source>
</evidence>
<accession>A0ABN3J1R1</accession>
<keyword evidence="2" id="KW-1185">Reference proteome</keyword>
<reference evidence="1 2" key="1">
    <citation type="journal article" date="2019" name="Int. J. Syst. Evol. Microbiol.">
        <title>The Global Catalogue of Microorganisms (GCM) 10K type strain sequencing project: providing services to taxonomists for standard genome sequencing and annotation.</title>
        <authorList>
            <consortium name="The Broad Institute Genomics Platform"/>
            <consortium name="The Broad Institute Genome Sequencing Center for Infectious Disease"/>
            <person name="Wu L."/>
            <person name="Ma J."/>
        </authorList>
    </citation>
    <scope>NUCLEOTIDE SEQUENCE [LARGE SCALE GENOMIC DNA]</scope>
    <source>
        <strain evidence="1 2">JCM 3325</strain>
    </source>
</reference>
<sequence>MRAEPTCPRCGGPLHAPSLWSSDWSCDVHGVVLPRQEPKRPSSEGLAAVLSEAEVPVWVPWPLPFGWLVTGFCTVGDERTGARACTVALSGPGLLSGPADMLVIAEQPGIGLGAFYAGLDGPDPGHAFDGSPPHVKADVQGPTATAGHAVPMWAVPSKPDRAVYVGEAMGDWLWVVLWPADAGVLMLERPQLIDLREPGMEVDLPYGAFSPRLGD</sequence>
<evidence type="ECO:0008006" key="3">
    <source>
        <dbReference type="Google" id="ProtNLM"/>
    </source>
</evidence>
<dbReference type="Pfam" id="PF20544">
    <property type="entry name" value="DUF6758"/>
    <property type="match status" value="1"/>
</dbReference>
<dbReference type="InterPro" id="IPR046646">
    <property type="entry name" value="DUF6758"/>
</dbReference>
<dbReference type="Proteomes" id="UP001501231">
    <property type="component" value="Unassembled WGS sequence"/>
</dbReference>
<dbReference type="RefSeq" id="WP_344589967.1">
    <property type="nucleotide sequence ID" value="NZ_BAAARW010000012.1"/>
</dbReference>
<organism evidence="1 2">
    <name type="scientific">Actinomadura vinacea</name>
    <dbReference type="NCBI Taxonomy" id="115336"/>
    <lineage>
        <taxon>Bacteria</taxon>
        <taxon>Bacillati</taxon>
        <taxon>Actinomycetota</taxon>
        <taxon>Actinomycetes</taxon>
        <taxon>Streptosporangiales</taxon>
        <taxon>Thermomonosporaceae</taxon>
        <taxon>Actinomadura</taxon>
    </lineage>
</organism>
<proteinExistence type="predicted"/>
<gene>
    <name evidence="1" type="ORF">GCM10010191_34290</name>
</gene>
<comment type="caution">
    <text evidence="1">The sequence shown here is derived from an EMBL/GenBank/DDBJ whole genome shotgun (WGS) entry which is preliminary data.</text>
</comment>
<protein>
    <recommendedName>
        <fullName evidence="3">Phosphotransacetylase</fullName>
    </recommendedName>
</protein>
<evidence type="ECO:0000313" key="1">
    <source>
        <dbReference type="EMBL" id="GAA2420201.1"/>
    </source>
</evidence>
<name>A0ABN3J1R1_9ACTN</name>
<dbReference type="EMBL" id="BAAARW010000012">
    <property type="protein sequence ID" value="GAA2420201.1"/>
    <property type="molecule type" value="Genomic_DNA"/>
</dbReference>